<dbReference type="InterPro" id="IPR004776">
    <property type="entry name" value="Mem_transp_PIN-like"/>
</dbReference>
<dbReference type="EMBL" id="JABBWE010000016">
    <property type="protein sequence ID" value="KAG1797414.1"/>
    <property type="molecule type" value="Genomic_DNA"/>
</dbReference>
<feature type="transmembrane region" description="Helical" evidence="6">
    <location>
        <begin position="17"/>
        <end position="35"/>
    </location>
</feature>
<feature type="transmembrane region" description="Helical" evidence="6">
    <location>
        <begin position="106"/>
        <end position="130"/>
    </location>
</feature>
<dbReference type="PANTHER" id="PTHR31274:SF1">
    <property type="entry name" value="AGL149CP"/>
    <property type="match status" value="1"/>
</dbReference>
<feature type="transmembrane region" description="Helical" evidence="6">
    <location>
        <begin position="47"/>
        <end position="67"/>
    </location>
</feature>
<feature type="region of interest" description="Disordered" evidence="5">
    <location>
        <begin position="220"/>
        <end position="277"/>
    </location>
</feature>
<feature type="compositionally biased region" description="Basic and acidic residues" evidence="5">
    <location>
        <begin position="230"/>
        <end position="241"/>
    </location>
</feature>
<name>A0A9P7DL11_9AGAM</name>
<accession>A0A9P7DL11</accession>
<dbReference type="AlphaFoldDB" id="A0A9P7DL11"/>
<feature type="compositionally biased region" description="Polar residues" evidence="5">
    <location>
        <begin position="256"/>
        <end position="274"/>
    </location>
</feature>
<dbReference type="OrthoDB" id="435607at2759"/>
<feature type="transmembrane region" description="Helical" evidence="6">
    <location>
        <begin position="73"/>
        <end position="94"/>
    </location>
</feature>
<feature type="transmembrane region" description="Helical" evidence="6">
    <location>
        <begin position="328"/>
        <end position="348"/>
    </location>
</feature>
<evidence type="ECO:0000256" key="6">
    <source>
        <dbReference type="SAM" id="Phobius"/>
    </source>
</evidence>
<dbReference type="Proteomes" id="UP000719766">
    <property type="component" value="Unassembled WGS sequence"/>
</dbReference>
<dbReference type="GeneID" id="64592896"/>
<keyword evidence="3 6" id="KW-1133">Transmembrane helix</keyword>
<organism evidence="7 8">
    <name type="scientific">Suillus plorans</name>
    <dbReference type="NCBI Taxonomy" id="116603"/>
    <lineage>
        <taxon>Eukaryota</taxon>
        <taxon>Fungi</taxon>
        <taxon>Dikarya</taxon>
        <taxon>Basidiomycota</taxon>
        <taxon>Agaricomycotina</taxon>
        <taxon>Agaricomycetes</taxon>
        <taxon>Agaricomycetidae</taxon>
        <taxon>Boletales</taxon>
        <taxon>Suillineae</taxon>
        <taxon>Suillaceae</taxon>
        <taxon>Suillus</taxon>
    </lineage>
</organism>
<sequence length="505" mass="54402">MGSIVFGNLLWISVQPLIRMFLCVACGFGITKAGLLPAVASRGMAQVIMNVTTPCLMLSTIIPSFHSSNIAELGPLLIIAVIYMLIGITLSWIVKQLFWVPHRFRHGILMAGGWANAGDIPISVALSVTASAPFKGTDDENLAVGYIAVFLLVFYVTLFPLGAYRLIIMDFDGPDLDNDRVKERLSAKHSNILSRLTVGFVCLRRIFLFSHSPVRELHTEVGQNSTGGKEPPHATSTHEDSVTACYKPPEQEEIGVSTSTNEELPASPSFTSIQPGPVLTDEAQKVSTTTTSLPDSLAGHVAVTHVHWFNKFIGLTWRFFRSAMTPPSLSIIFSFTIAIIPPLKALFVAGVPGTHIPSAPDGQPPLALIMKTSTFLGSASSPMGLILLGSALARLSIPRNQWSSLPLCAIGSVAIGRLVVMPVLGILICQQFTRFGLIDPSDNVLRFVCILVSGLPSATTQVFLTQVYSGTGNAEHLAAFLIPQYIIMFISMTAITTLTLDILFG</sequence>
<keyword evidence="2 6" id="KW-0812">Transmembrane</keyword>
<dbReference type="RefSeq" id="XP_041162524.1">
    <property type="nucleotide sequence ID" value="XM_041299132.1"/>
</dbReference>
<evidence type="ECO:0000313" key="8">
    <source>
        <dbReference type="Proteomes" id="UP000719766"/>
    </source>
</evidence>
<feature type="transmembrane region" description="Helical" evidence="6">
    <location>
        <begin position="444"/>
        <end position="464"/>
    </location>
</feature>
<keyword evidence="8" id="KW-1185">Reference proteome</keyword>
<evidence type="ECO:0000256" key="1">
    <source>
        <dbReference type="ARBA" id="ARBA00004141"/>
    </source>
</evidence>
<protein>
    <submittedName>
        <fullName evidence="7">Auxin efflux carrier</fullName>
    </submittedName>
</protein>
<comment type="subcellular location">
    <subcellularLocation>
        <location evidence="1">Membrane</location>
        <topology evidence="1">Multi-pass membrane protein</topology>
    </subcellularLocation>
</comment>
<reference evidence="7" key="1">
    <citation type="journal article" date="2020" name="New Phytol.">
        <title>Comparative genomics reveals dynamic genome evolution in host specialist ectomycorrhizal fungi.</title>
        <authorList>
            <person name="Lofgren L.A."/>
            <person name="Nguyen N.H."/>
            <person name="Vilgalys R."/>
            <person name="Ruytinx J."/>
            <person name="Liao H.L."/>
            <person name="Branco S."/>
            <person name="Kuo A."/>
            <person name="LaButti K."/>
            <person name="Lipzen A."/>
            <person name="Andreopoulos W."/>
            <person name="Pangilinan J."/>
            <person name="Riley R."/>
            <person name="Hundley H."/>
            <person name="Na H."/>
            <person name="Barry K."/>
            <person name="Grigoriev I.V."/>
            <person name="Stajich J.E."/>
            <person name="Kennedy P.G."/>
        </authorList>
    </citation>
    <scope>NUCLEOTIDE SEQUENCE</scope>
    <source>
        <strain evidence="7">S12</strain>
    </source>
</reference>
<dbReference type="GO" id="GO:0055085">
    <property type="term" value="P:transmembrane transport"/>
    <property type="evidence" value="ECO:0007669"/>
    <property type="project" value="InterPro"/>
</dbReference>
<evidence type="ECO:0000313" key="7">
    <source>
        <dbReference type="EMBL" id="KAG1797414.1"/>
    </source>
</evidence>
<feature type="transmembrane region" description="Helical" evidence="6">
    <location>
        <begin position="485"/>
        <end position="504"/>
    </location>
</feature>
<dbReference type="Pfam" id="PF03547">
    <property type="entry name" value="Mem_trans"/>
    <property type="match status" value="1"/>
</dbReference>
<feature type="transmembrane region" description="Helical" evidence="6">
    <location>
        <begin position="142"/>
        <end position="161"/>
    </location>
</feature>
<keyword evidence="4 6" id="KW-0472">Membrane</keyword>
<gene>
    <name evidence="7" type="ORF">HD556DRAFT_1267663</name>
</gene>
<evidence type="ECO:0000256" key="5">
    <source>
        <dbReference type="SAM" id="MobiDB-lite"/>
    </source>
</evidence>
<comment type="caution">
    <text evidence="7">The sequence shown here is derived from an EMBL/GenBank/DDBJ whole genome shotgun (WGS) entry which is preliminary data.</text>
</comment>
<evidence type="ECO:0000256" key="2">
    <source>
        <dbReference type="ARBA" id="ARBA00022692"/>
    </source>
</evidence>
<feature type="transmembrane region" description="Helical" evidence="6">
    <location>
        <begin position="405"/>
        <end position="428"/>
    </location>
</feature>
<dbReference type="GO" id="GO:0016020">
    <property type="term" value="C:membrane"/>
    <property type="evidence" value="ECO:0007669"/>
    <property type="project" value="UniProtKB-SubCell"/>
</dbReference>
<evidence type="ECO:0000256" key="3">
    <source>
        <dbReference type="ARBA" id="ARBA00022989"/>
    </source>
</evidence>
<dbReference type="InterPro" id="IPR040254">
    <property type="entry name" value="Ecm3-like"/>
</dbReference>
<feature type="transmembrane region" description="Helical" evidence="6">
    <location>
        <begin position="368"/>
        <end position="393"/>
    </location>
</feature>
<dbReference type="PANTHER" id="PTHR31274">
    <property type="entry name" value="PROTEIN ECM3"/>
    <property type="match status" value="1"/>
</dbReference>
<evidence type="ECO:0000256" key="4">
    <source>
        <dbReference type="ARBA" id="ARBA00023136"/>
    </source>
</evidence>
<proteinExistence type="predicted"/>